<accession>A0A2T4ZIS1</accession>
<name>A0A2T4ZIS1_9HYPH</name>
<gene>
    <name evidence="1" type="ORF">C8P69_101550</name>
</gene>
<sequence length="85" mass="8947">MIGTHSTKSARLNTLVAALGTEPRRPRERSDGLSDIIPLGEDSACITAAGDNAAIITVVTTTEKGRRLLRAIARFYGIQPAGVDA</sequence>
<dbReference type="AlphaFoldDB" id="A0A2T4ZIS1"/>
<organism evidence="1 2">
    <name type="scientific">Phreatobacter oligotrophus</name>
    <dbReference type="NCBI Taxonomy" id="1122261"/>
    <lineage>
        <taxon>Bacteria</taxon>
        <taxon>Pseudomonadati</taxon>
        <taxon>Pseudomonadota</taxon>
        <taxon>Alphaproteobacteria</taxon>
        <taxon>Hyphomicrobiales</taxon>
        <taxon>Phreatobacteraceae</taxon>
        <taxon>Phreatobacter</taxon>
    </lineage>
</organism>
<comment type="caution">
    <text evidence="1">The sequence shown here is derived from an EMBL/GenBank/DDBJ whole genome shotgun (WGS) entry which is preliminary data.</text>
</comment>
<dbReference type="RefSeq" id="WP_108174316.1">
    <property type="nucleotide sequence ID" value="NZ_PZZL01000001.1"/>
</dbReference>
<evidence type="ECO:0000313" key="1">
    <source>
        <dbReference type="EMBL" id="PTM61878.1"/>
    </source>
</evidence>
<proteinExistence type="predicted"/>
<dbReference type="EMBL" id="PZZL01000001">
    <property type="protein sequence ID" value="PTM61878.1"/>
    <property type="molecule type" value="Genomic_DNA"/>
</dbReference>
<reference evidence="1 2" key="1">
    <citation type="submission" date="2018-04" db="EMBL/GenBank/DDBJ databases">
        <title>Genomic Encyclopedia of Archaeal and Bacterial Type Strains, Phase II (KMG-II): from individual species to whole genera.</title>
        <authorList>
            <person name="Goeker M."/>
        </authorList>
    </citation>
    <scope>NUCLEOTIDE SEQUENCE [LARGE SCALE GENOMIC DNA]</scope>
    <source>
        <strain evidence="1 2">DSM 25521</strain>
    </source>
</reference>
<dbReference type="Proteomes" id="UP000241808">
    <property type="component" value="Unassembled WGS sequence"/>
</dbReference>
<keyword evidence="2" id="KW-1185">Reference proteome</keyword>
<evidence type="ECO:0000313" key="2">
    <source>
        <dbReference type="Proteomes" id="UP000241808"/>
    </source>
</evidence>
<protein>
    <submittedName>
        <fullName evidence="1">Uncharacterized protein</fullName>
    </submittedName>
</protein>